<dbReference type="Pfam" id="PF13837">
    <property type="entry name" value="Myb_DNA-bind_4"/>
    <property type="match status" value="1"/>
</dbReference>
<accession>A0A9P0CJB0</accession>
<organism evidence="3 4">
    <name type="scientific">Psylliodes chrysocephalus</name>
    <dbReference type="NCBI Taxonomy" id="3402493"/>
    <lineage>
        <taxon>Eukaryota</taxon>
        <taxon>Metazoa</taxon>
        <taxon>Ecdysozoa</taxon>
        <taxon>Arthropoda</taxon>
        <taxon>Hexapoda</taxon>
        <taxon>Insecta</taxon>
        <taxon>Pterygota</taxon>
        <taxon>Neoptera</taxon>
        <taxon>Endopterygota</taxon>
        <taxon>Coleoptera</taxon>
        <taxon>Polyphaga</taxon>
        <taxon>Cucujiformia</taxon>
        <taxon>Chrysomeloidea</taxon>
        <taxon>Chrysomelidae</taxon>
        <taxon>Galerucinae</taxon>
        <taxon>Alticini</taxon>
        <taxon>Psylliodes</taxon>
    </lineage>
</organism>
<gene>
    <name evidence="3" type="ORF">PSYICH_LOCUS913</name>
</gene>
<proteinExistence type="predicted"/>
<evidence type="ECO:0000259" key="2">
    <source>
        <dbReference type="Pfam" id="PF13837"/>
    </source>
</evidence>
<feature type="coiled-coil region" evidence="1">
    <location>
        <begin position="207"/>
        <end position="237"/>
    </location>
</feature>
<evidence type="ECO:0000313" key="3">
    <source>
        <dbReference type="EMBL" id="CAH1099146.1"/>
    </source>
</evidence>
<reference evidence="3" key="1">
    <citation type="submission" date="2022-01" db="EMBL/GenBank/DDBJ databases">
        <authorList>
            <person name="King R."/>
        </authorList>
    </citation>
    <scope>NUCLEOTIDE SEQUENCE</scope>
</reference>
<name>A0A9P0CJB0_9CUCU</name>
<dbReference type="Gene3D" id="1.10.10.60">
    <property type="entry name" value="Homeodomain-like"/>
    <property type="match status" value="1"/>
</dbReference>
<keyword evidence="4" id="KW-1185">Reference proteome</keyword>
<sequence length="258" mass="30582">MSEDYLDQILLFSNPRASQQVAALQGHASQVHNYALNTSEPEVNSQTSWNVNNTKLLLDLYKKYKPKVGTREMKSFKRLWETISTEVTKTLKKIISPSQCENRWRVLERAYKKYLDNQNSTGQSRKYFEYLEEMNDIFRGRRNVDPPILLSNEPPSEEIQVLNEDSEVQVEVERKQENVRVPRPSTTSKRKRNPIINRNETLELMRKDKHEYHAERLKIEKEKLESQKDKVLILRERNTLIREKNNILKNKKCCCSKE</sequence>
<feature type="domain" description="Myb/SANT-like DNA-binding" evidence="2">
    <location>
        <begin position="48"/>
        <end position="134"/>
    </location>
</feature>
<dbReference type="InterPro" id="IPR044822">
    <property type="entry name" value="Myb_DNA-bind_4"/>
</dbReference>
<dbReference type="AlphaFoldDB" id="A0A9P0CJB0"/>
<dbReference type="EMBL" id="OV651813">
    <property type="protein sequence ID" value="CAH1099146.1"/>
    <property type="molecule type" value="Genomic_DNA"/>
</dbReference>
<evidence type="ECO:0000256" key="1">
    <source>
        <dbReference type="SAM" id="Coils"/>
    </source>
</evidence>
<keyword evidence="1" id="KW-0175">Coiled coil</keyword>
<dbReference type="OrthoDB" id="10065625at2759"/>
<protein>
    <recommendedName>
        <fullName evidence="2">Myb/SANT-like DNA-binding domain-containing protein</fullName>
    </recommendedName>
</protein>
<evidence type="ECO:0000313" key="4">
    <source>
        <dbReference type="Proteomes" id="UP001153636"/>
    </source>
</evidence>
<dbReference type="Proteomes" id="UP001153636">
    <property type="component" value="Chromosome 1"/>
</dbReference>